<reference evidence="10" key="1">
    <citation type="submission" date="2025-08" db="UniProtKB">
        <authorList>
            <consortium name="RefSeq"/>
        </authorList>
    </citation>
    <scope>IDENTIFICATION</scope>
</reference>
<keyword evidence="5" id="KW-0256">Endoplasmic reticulum</keyword>
<dbReference type="PANTHER" id="PTHR10778:SF10">
    <property type="entry name" value="SOLUTE CARRIER FAMILY 35 MEMBER B1"/>
    <property type="match status" value="1"/>
</dbReference>
<evidence type="ECO:0000313" key="9">
    <source>
        <dbReference type="Proteomes" id="UP000695007"/>
    </source>
</evidence>
<dbReference type="GO" id="GO:0005459">
    <property type="term" value="F:UDP-galactose transmembrane transporter activity"/>
    <property type="evidence" value="ECO:0007669"/>
    <property type="project" value="TreeGrafter"/>
</dbReference>
<name>A0AAJ7DX39_9HYME</name>
<evidence type="ECO:0000256" key="7">
    <source>
        <dbReference type="ARBA" id="ARBA00023136"/>
    </source>
</evidence>
<dbReference type="KEGG" id="csol:105363580"/>
<dbReference type="RefSeq" id="XP_011499619.1">
    <property type="nucleotide sequence ID" value="XM_011501317.1"/>
</dbReference>
<feature type="transmembrane region" description="Helical" evidence="8">
    <location>
        <begin position="47"/>
        <end position="69"/>
    </location>
</feature>
<keyword evidence="3" id="KW-0813">Transport</keyword>
<dbReference type="Proteomes" id="UP000695007">
    <property type="component" value="Unplaced"/>
</dbReference>
<dbReference type="InterPro" id="IPR037185">
    <property type="entry name" value="EmrE-like"/>
</dbReference>
<accession>A0AAJ7DX39</accession>
<sequence length="313" mass="35138">MSQHHGAGKLIICTAGIFVCYFYFAILQEKLTRGQYVDGDNTEKFTYMFALVFAQCAVNCIFAKLLLVTVMKQEEDTTKNLYYATSALTYLLAMVSSNMALQFVNYPTQVVAKAAKPIPIMIMGSLIGGKVYSFKKYCFVTLIVTGVVIFMYKDNVPLKTIEGEGFGKILLVLSLMMDSLTSTIQEKMRGEHKTKSGHMMFNMNMWSVFFSGVVVLFSGELFNFLKFLQRHPAALHHIITLSICGALGQYFIFLTVSEFGPLTCSVATTTRKCFTVIASVIFFGNSLLPRQWLATFFVFLGLFLDSFYGKTKL</sequence>
<dbReference type="GO" id="GO:0000139">
    <property type="term" value="C:Golgi membrane"/>
    <property type="evidence" value="ECO:0007669"/>
    <property type="project" value="TreeGrafter"/>
</dbReference>
<dbReference type="Pfam" id="PF08449">
    <property type="entry name" value="UAA"/>
    <property type="match status" value="1"/>
</dbReference>
<evidence type="ECO:0000313" key="10">
    <source>
        <dbReference type="RefSeq" id="XP_011499619.1"/>
    </source>
</evidence>
<keyword evidence="7 8" id="KW-0472">Membrane</keyword>
<feature type="transmembrane region" description="Helical" evidence="8">
    <location>
        <begin position="7"/>
        <end position="27"/>
    </location>
</feature>
<comment type="subcellular location">
    <subcellularLocation>
        <location evidence="1">Endoplasmic reticulum membrane</location>
        <topology evidence="1">Multi-pass membrane protein</topology>
    </subcellularLocation>
</comment>
<gene>
    <name evidence="10" type="primary">LOC105363580</name>
</gene>
<evidence type="ECO:0000256" key="4">
    <source>
        <dbReference type="ARBA" id="ARBA00022692"/>
    </source>
</evidence>
<keyword evidence="9" id="KW-1185">Reference proteome</keyword>
<dbReference type="SUPFAM" id="SSF103481">
    <property type="entry name" value="Multidrug resistance efflux transporter EmrE"/>
    <property type="match status" value="2"/>
</dbReference>
<evidence type="ECO:0000256" key="6">
    <source>
        <dbReference type="ARBA" id="ARBA00022989"/>
    </source>
</evidence>
<proteinExistence type="inferred from homology"/>
<evidence type="ECO:0000256" key="1">
    <source>
        <dbReference type="ARBA" id="ARBA00004477"/>
    </source>
</evidence>
<dbReference type="GO" id="GO:0005789">
    <property type="term" value="C:endoplasmic reticulum membrane"/>
    <property type="evidence" value="ECO:0007669"/>
    <property type="project" value="UniProtKB-SubCell"/>
</dbReference>
<protein>
    <submittedName>
        <fullName evidence="10">Solute carrier family 35 member B1</fullName>
    </submittedName>
</protein>
<dbReference type="InterPro" id="IPR013657">
    <property type="entry name" value="SCL35B1-4/HUT1"/>
</dbReference>
<evidence type="ECO:0000256" key="2">
    <source>
        <dbReference type="ARBA" id="ARBA00010694"/>
    </source>
</evidence>
<dbReference type="CTD" id="42510"/>
<evidence type="ECO:0000256" key="8">
    <source>
        <dbReference type="SAM" id="Phobius"/>
    </source>
</evidence>
<feature type="transmembrane region" description="Helical" evidence="8">
    <location>
        <begin position="204"/>
        <end position="222"/>
    </location>
</feature>
<dbReference type="GO" id="GO:0005460">
    <property type="term" value="F:UDP-glucose transmembrane transporter activity"/>
    <property type="evidence" value="ECO:0007669"/>
    <property type="project" value="TreeGrafter"/>
</dbReference>
<feature type="transmembrane region" description="Helical" evidence="8">
    <location>
        <begin position="234"/>
        <end position="253"/>
    </location>
</feature>
<feature type="transmembrane region" description="Helical" evidence="8">
    <location>
        <begin position="81"/>
        <end position="101"/>
    </location>
</feature>
<dbReference type="GeneID" id="105363580"/>
<keyword evidence="6 8" id="KW-1133">Transmembrane helix</keyword>
<keyword evidence="4 8" id="KW-0812">Transmembrane</keyword>
<feature type="transmembrane region" description="Helical" evidence="8">
    <location>
        <begin position="134"/>
        <end position="153"/>
    </location>
</feature>
<evidence type="ECO:0000256" key="5">
    <source>
        <dbReference type="ARBA" id="ARBA00022824"/>
    </source>
</evidence>
<dbReference type="PANTHER" id="PTHR10778">
    <property type="entry name" value="SOLUTE CARRIER FAMILY 35 MEMBER B"/>
    <property type="match status" value="1"/>
</dbReference>
<organism evidence="9 10">
    <name type="scientific">Ceratosolen solmsi marchali</name>
    <dbReference type="NCBI Taxonomy" id="326594"/>
    <lineage>
        <taxon>Eukaryota</taxon>
        <taxon>Metazoa</taxon>
        <taxon>Ecdysozoa</taxon>
        <taxon>Arthropoda</taxon>
        <taxon>Hexapoda</taxon>
        <taxon>Insecta</taxon>
        <taxon>Pterygota</taxon>
        <taxon>Neoptera</taxon>
        <taxon>Endopterygota</taxon>
        <taxon>Hymenoptera</taxon>
        <taxon>Apocrita</taxon>
        <taxon>Proctotrupomorpha</taxon>
        <taxon>Chalcidoidea</taxon>
        <taxon>Agaonidae</taxon>
        <taxon>Agaoninae</taxon>
        <taxon>Ceratosolen</taxon>
    </lineage>
</organism>
<feature type="transmembrane region" description="Helical" evidence="8">
    <location>
        <begin position="292"/>
        <end position="309"/>
    </location>
</feature>
<dbReference type="Gene3D" id="1.10.3730.20">
    <property type="match status" value="1"/>
</dbReference>
<evidence type="ECO:0000256" key="3">
    <source>
        <dbReference type="ARBA" id="ARBA00022448"/>
    </source>
</evidence>
<comment type="similarity">
    <text evidence="2">Belongs to the nucleotide-sugar transporter family. SLC35B subfamily.</text>
</comment>
<dbReference type="AlphaFoldDB" id="A0AAJ7DX39"/>